<gene>
    <name evidence="2" type="ORF">SAMN04487859_11085</name>
</gene>
<dbReference type="Proteomes" id="UP000198599">
    <property type="component" value="Unassembled WGS sequence"/>
</dbReference>
<sequence>MSGVGFTDPTQTQNLTLERRGFNRPYAGRKGASAAGGQGAF</sequence>
<feature type="region of interest" description="Disordered" evidence="1">
    <location>
        <begin position="1"/>
        <end position="41"/>
    </location>
</feature>
<accession>A0A1I5CK20</accession>
<name>A0A1I5CK20_9RHOB</name>
<proteinExistence type="predicted"/>
<keyword evidence="3" id="KW-1185">Reference proteome</keyword>
<evidence type="ECO:0000313" key="3">
    <source>
        <dbReference type="Proteomes" id="UP000198599"/>
    </source>
</evidence>
<evidence type="ECO:0000256" key="1">
    <source>
        <dbReference type="SAM" id="MobiDB-lite"/>
    </source>
</evidence>
<organism evidence="2 3">
    <name type="scientific">Roseovarius lutimaris</name>
    <dbReference type="NCBI Taxonomy" id="1005928"/>
    <lineage>
        <taxon>Bacteria</taxon>
        <taxon>Pseudomonadati</taxon>
        <taxon>Pseudomonadota</taxon>
        <taxon>Alphaproteobacteria</taxon>
        <taxon>Rhodobacterales</taxon>
        <taxon>Roseobacteraceae</taxon>
        <taxon>Roseovarius</taxon>
    </lineage>
</organism>
<evidence type="ECO:0000313" key="2">
    <source>
        <dbReference type="EMBL" id="SFN87370.1"/>
    </source>
</evidence>
<dbReference type="AlphaFoldDB" id="A0A1I5CK20"/>
<protein>
    <submittedName>
        <fullName evidence="2">Uncharacterized protein</fullName>
    </submittedName>
</protein>
<dbReference type="EMBL" id="FOVP01000010">
    <property type="protein sequence ID" value="SFN87370.1"/>
    <property type="molecule type" value="Genomic_DNA"/>
</dbReference>
<reference evidence="3" key="1">
    <citation type="submission" date="2016-10" db="EMBL/GenBank/DDBJ databases">
        <authorList>
            <person name="Varghese N."/>
            <person name="Submissions S."/>
        </authorList>
    </citation>
    <scope>NUCLEOTIDE SEQUENCE [LARGE SCALE GENOMIC DNA]</scope>
    <source>
        <strain evidence="3">DSM 28463</strain>
    </source>
</reference>